<evidence type="ECO:0000313" key="2">
    <source>
        <dbReference type="EMBL" id="MDQ0153435.1"/>
    </source>
</evidence>
<accession>A0AAE3VC21</accession>
<reference evidence="2" key="1">
    <citation type="submission" date="2023-07" db="EMBL/GenBank/DDBJ databases">
        <title>Genomic Encyclopedia of Type Strains, Phase IV (KMG-IV): sequencing the most valuable type-strain genomes for metagenomic binning, comparative biology and taxonomic classification.</title>
        <authorList>
            <person name="Goeker M."/>
        </authorList>
    </citation>
    <scope>NUCLEOTIDE SEQUENCE</scope>
    <source>
        <strain evidence="2">DSM 19659</strain>
    </source>
</reference>
<dbReference type="AlphaFoldDB" id="A0AAE3VC21"/>
<name>A0AAE3VC21_9FIRM</name>
<dbReference type="EMBL" id="JAUSTO010000020">
    <property type="protein sequence ID" value="MDQ0153435.1"/>
    <property type="molecule type" value="Genomic_DNA"/>
</dbReference>
<organism evidence="2 3">
    <name type="scientific">Moryella indoligenes</name>
    <dbReference type="NCBI Taxonomy" id="371674"/>
    <lineage>
        <taxon>Bacteria</taxon>
        <taxon>Bacillati</taxon>
        <taxon>Bacillota</taxon>
        <taxon>Clostridia</taxon>
        <taxon>Lachnospirales</taxon>
        <taxon>Lachnospiraceae</taxon>
        <taxon>Moryella</taxon>
    </lineage>
</organism>
<dbReference type="Proteomes" id="UP001241537">
    <property type="component" value="Unassembled WGS sequence"/>
</dbReference>
<sequence>MGNIECILDEVNNLSDSDLKILVNKIMDRLKLVKAFASLDKVIPQMECPVCHTNAHVVRNGHKHGKQAFLCRACGKSYVTTSNTLLACSHDSSVVWKTVLTDTLMGVSLGDTRDGLKLRHIKISHTRLFFMRHKIMLALEDLQEISPAMIEDVVEADETYVPESEKGTKFGPGAKRNSRKRGTPTAKPSAVFLTSRSASALQFSVKAAIWL</sequence>
<feature type="region of interest" description="Disordered" evidence="1">
    <location>
        <begin position="163"/>
        <end position="188"/>
    </location>
</feature>
<proteinExistence type="predicted"/>
<evidence type="ECO:0000256" key="1">
    <source>
        <dbReference type="SAM" id="MobiDB-lite"/>
    </source>
</evidence>
<protein>
    <submittedName>
        <fullName evidence="2">Transposase-like protein</fullName>
    </submittedName>
</protein>
<evidence type="ECO:0000313" key="3">
    <source>
        <dbReference type="Proteomes" id="UP001241537"/>
    </source>
</evidence>
<dbReference type="RefSeq" id="WP_307255385.1">
    <property type="nucleotide sequence ID" value="NZ_JAUSTO010000020.1"/>
</dbReference>
<comment type="caution">
    <text evidence="2">The sequence shown here is derived from an EMBL/GenBank/DDBJ whole genome shotgun (WGS) entry which is preliminary data.</text>
</comment>
<gene>
    <name evidence="2" type="ORF">J2S20_002155</name>
</gene>
<keyword evidence="3" id="KW-1185">Reference proteome</keyword>